<organism evidence="2">
    <name type="scientific">Musca domestica</name>
    <name type="common">House fly</name>
    <dbReference type="NCBI Taxonomy" id="7370"/>
    <lineage>
        <taxon>Eukaryota</taxon>
        <taxon>Metazoa</taxon>
        <taxon>Ecdysozoa</taxon>
        <taxon>Arthropoda</taxon>
        <taxon>Hexapoda</taxon>
        <taxon>Insecta</taxon>
        <taxon>Pterygota</taxon>
        <taxon>Neoptera</taxon>
        <taxon>Endopterygota</taxon>
        <taxon>Diptera</taxon>
        <taxon>Brachycera</taxon>
        <taxon>Muscomorpha</taxon>
        <taxon>Muscoidea</taxon>
        <taxon>Muscidae</taxon>
        <taxon>Musca</taxon>
    </lineage>
</organism>
<dbReference type="STRING" id="7370.A0A1I8MDS7"/>
<feature type="region of interest" description="Disordered" evidence="1">
    <location>
        <begin position="118"/>
        <end position="194"/>
    </location>
</feature>
<accession>A0A1I8MDS7</accession>
<dbReference type="eggNOG" id="ENOG502TD6Q">
    <property type="taxonomic scope" value="Eukaryota"/>
</dbReference>
<feature type="compositionally biased region" description="Low complexity" evidence="1">
    <location>
        <begin position="41"/>
        <end position="59"/>
    </location>
</feature>
<feature type="region of interest" description="Disordered" evidence="1">
    <location>
        <begin position="18"/>
        <end position="62"/>
    </location>
</feature>
<dbReference type="VEuPathDB" id="VectorBase:MDOA003852"/>
<sequence length="222" mass="24041">MAIAYYIPDQAKLLAGRRQNREAANNQRNAASSQTPLTNQSSRPTDATPSSPSATSSDRGYGTTINVTVPTANTPAEATGCWDFLAQVFCHALRFYHESSQLQPTVIQISVNFQSQTAEATTDNNNSTEEATENSTSAESSAGATAAAENLTTPAAANTTTVTGNTNSNSTPVVKKPSHRRNTNQQDEKSPKTKTHEILWFAAFKFFVRQSACEERENVMRC</sequence>
<evidence type="ECO:0000313" key="2">
    <source>
        <dbReference type="EnsemblMetazoa" id="MDOA003852-PA"/>
    </source>
</evidence>
<reference evidence="2" key="1">
    <citation type="submission" date="2020-05" db="UniProtKB">
        <authorList>
            <consortium name="EnsemblMetazoa"/>
        </authorList>
    </citation>
    <scope>IDENTIFICATION</scope>
    <source>
        <strain evidence="2">Aabys</strain>
    </source>
</reference>
<dbReference type="AlphaFoldDB" id="A0A1I8MDS7"/>
<feature type="compositionally biased region" description="Low complexity" evidence="1">
    <location>
        <begin position="118"/>
        <end position="171"/>
    </location>
</feature>
<proteinExistence type="predicted"/>
<feature type="compositionally biased region" description="Low complexity" evidence="1">
    <location>
        <begin position="22"/>
        <end position="31"/>
    </location>
</feature>
<dbReference type="EnsemblMetazoa" id="MDOA003852-RA">
    <property type="protein sequence ID" value="MDOA003852-PA"/>
    <property type="gene ID" value="MDOA003852"/>
</dbReference>
<protein>
    <submittedName>
        <fullName evidence="2">Uncharacterized protein</fullName>
    </submittedName>
</protein>
<evidence type="ECO:0000256" key="1">
    <source>
        <dbReference type="SAM" id="MobiDB-lite"/>
    </source>
</evidence>
<name>A0A1I8MDS7_MUSDO</name>
<dbReference type="VEuPathDB" id="VectorBase:MDOMA2_017213"/>